<evidence type="ECO:0000313" key="9">
    <source>
        <dbReference type="Proteomes" id="UP000199206"/>
    </source>
</evidence>
<dbReference type="GO" id="GO:0044027">
    <property type="term" value="P:negative regulation of gene expression via chromosomal CpG island methylation"/>
    <property type="evidence" value="ECO:0007669"/>
    <property type="project" value="TreeGrafter"/>
</dbReference>
<keyword evidence="3 7" id="KW-0808">Transferase</keyword>
<evidence type="ECO:0000256" key="1">
    <source>
        <dbReference type="ARBA" id="ARBA00011975"/>
    </source>
</evidence>
<dbReference type="PANTHER" id="PTHR10629:SF52">
    <property type="entry name" value="DNA (CYTOSINE-5)-METHYLTRANSFERASE 1"/>
    <property type="match status" value="1"/>
</dbReference>
<evidence type="ECO:0000256" key="3">
    <source>
        <dbReference type="ARBA" id="ARBA00022679"/>
    </source>
</evidence>
<dbReference type="InterPro" id="IPR050390">
    <property type="entry name" value="C5-Methyltransferase"/>
</dbReference>
<keyword evidence="2 7" id="KW-0489">Methyltransferase</keyword>
<dbReference type="InterPro" id="IPR029063">
    <property type="entry name" value="SAM-dependent_MTases_sf"/>
</dbReference>
<dbReference type="Pfam" id="PF00145">
    <property type="entry name" value="DNA_methylase"/>
    <property type="match status" value="2"/>
</dbReference>
<evidence type="ECO:0000256" key="6">
    <source>
        <dbReference type="ARBA" id="ARBA00047422"/>
    </source>
</evidence>
<dbReference type="EMBL" id="FOCF01000003">
    <property type="protein sequence ID" value="SEM88823.1"/>
    <property type="molecule type" value="Genomic_DNA"/>
</dbReference>
<gene>
    <name evidence="8" type="ORF">SAMN05192583_1412</name>
</gene>
<keyword evidence="5" id="KW-0680">Restriction system</keyword>
<dbReference type="GO" id="GO:0009307">
    <property type="term" value="P:DNA restriction-modification system"/>
    <property type="evidence" value="ECO:0007669"/>
    <property type="project" value="UniProtKB-KW"/>
</dbReference>
<dbReference type="GO" id="GO:0003677">
    <property type="term" value="F:DNA binding"/>
    <property type="evidence" value="ECO:0007669"/>
    <property type="project" value="TreeGrafter"/>
</dbReference>
<feature type="active site" evidence="7">
    <location>
        <position position="78"/>
    </location>
</feature>
<comment type="catalytic activity">
    <reaction evidence="6">
        <text>a 2'-deoxycytidine in DNA + S-adenosyl-L-methionine = a 5-methyl-2'-deoxycytidine in DNA + S-adenosyl-L-homocysteine + H(+)</text>
        <dbReference type="Rhea" id="RHEA:13681"/>
        <dbReference type="Rhea" id="RHEA-COMP:11369"/>
        <dbReference type="Rhea" id="RHEA-COMP:11370"/>
        <dbReference type="ChEBI" id="CHEBI:15378"/>
        <dbReference type="ChEBI" id="CHEBI:57856"/>
        <dbReference type="ChEBI" id="CHEBI:59789"/>
        <dbReference type="ChEBI" id="CHEBI:85452"/>
        <dbReference type="ChEBI" id="CHEBI:85454"/>
        <dbReference type="EC" id="2.1.1.37"/>
    </reaction>
</comment>
<comment type="similarity">
    <text evidence="7">Belongs to the class I-like SAM-binding methyltransferase superfamily. C5-methyltransferase family.</text>
</comment>
<proteinExistence type="inferred from homology"/>
<dbReference type="AlphaFoldDB" id="A0A1H8C1B1"/>
<dbReference type="GO" id="GO:0032259">
    <property type="term" value="P:methylation"/>
    <property type="evidence" value="ECO:0007669"/>
    <property type="project" value="UniProtKB-KW"/>
</dbReference>
<accession>A0A1H8C1B1</accession>
<organism evidence="8 9">
    <name type="scientific">Sphingomonas gellani</name>
    <dbReference type="NCBI Taxonomy" id="1166340"/>
    <lineage>
        <taxon>Bacteria</taxon>
        <taxon>Pseudomonadati</taxon>
        <taxon>Pseudomonadota</taxon>
        <taxon>Alphaproteobacteria</taxon>
        <taxon>Sphingomonadales</taxon>
        <taxon>Sphingomonadaceae</taxon>
        <taxon>Sphingomonas</taxon>
    </lineage>
</organism>
<dbReference type="SUPFAM" id="SSF53335">
    <property type="entry name" value="S-adenosyl-L-methionine-dependent methyltransferases"/>
    <property type="match status" value="1"/>
</dbReference>
<dbReference type="EC" id="2.1.1.37" evidence="1"/>
<dbReference type="Gene3D" id="3.40.50.150">
    <property type="entry name" value="Vaccinia Virus protein VP39"/>
    <property type="match status" value="1"/>
</dbReference>
<evidence type="ECO:0000256" key="4">
    <source>
        <dbReference type="ARBA" id="ARBA00022691"/>
    </source>
</evidence>
<dbReference type="PRINTS" id="PR00105">
    <property type="entry name" value="C5METTRFRASE"/>
</dbReference>
<dbReference type="Proteomes" id="UP000199206">
    <property type="component" value="Unassembled WGS sequence"/>
</dbReference>
<reference evidence="9" key="1">
    <citation type="submission" date="2016-10" db="EMBL/GenBank/DDBJ databases">
        <authorList>
            <person name="Varghese N."/>
            <person name="Submissions S."/>
        </authorList>
    </citation>
    <scope>NUCLEOTIDE SEQUENCE [LARGE SCALE GENOMIC DNA]</scope>
    <source>
        <strain evidence="9">S6-262</strain>
    </source>
</reference>
<evidence type="ECO:0000256" key="5">
    <source>
        <dbReference type="ARBA" id="ARBA00022747"/>
    </source>
</evidence>
<dbReference type="PANTHER" id="PTHR10629">
    <property type="entry name" value="CYTOSINE-SPECIFIC METHYLTRANSFERASE"/>
    <property type="match status" value="1"/>
</dbReference>
<dbReference type="STRING" id="1166340.SAMN05192583_1412"/>
<name>A0A1H8C1B1_9SPHN</name>
<keyword evidence="9" id="KW-1185">Reference proteome</keyword>
<dbReference type="InterPro" id="IPR001525">
    <property type="entry name" value="C5_MeTfrase"/>
</dbReference>
<dbReference type="GO" id="GO:0003886">
    <property type="term" value="F:DNA (cytosine-5-)-methyltransferase activity"/>
    <property type="evidence" value="ECO:0007669"/>
    <property type="project" value="UniProtKB-EC"/>
</dbReference>
<keyword evidence="4 7" id="KW-0949">S-adenosyl-L-methionine</keyword>
<dbReference type="OrthoDB" id="9813719at2"/>
<dbReference type="Gene3D" id="3.90.120.10">
    <property type="entry name" value="DNA Methylase, subunit A, domain 2"/>
    <property type="match status" value="1"/>
</dbReference>
<dbReference type="RefSeq" id="WP_093664895.1">
    <property type="nucleotide sequence ID" value="NZ_FOCF01000003.1"/>
</dbReference>
<dbReference type="PROSITE" id="PS51679">
    <property type="entry name" value="SAM_MT_C5"/>
    <property type="match status" value="1"/>
</dbReference>
<evidence type="ECO:0000313" key="8">
    <source>
        <dbReference type="EMBL" id="SEM88823.1"/>
    </source>
</evidence>
<evidence type="ECO:0000256" key="2">
    <source>
        <dbReference type="ARBA" id="ARBA00022603"/>
    </source>
</evidence>
<protein>
    <recommendedName>
        <fullName evidence="1">DNA (cytosine-5-)-methyltransferase</fullName>
        <ecNumber evidence="1">2.1.1.37</ecNumber>
    </recommendedName>
</protein>
<evidence type="ECO:0000256" key="7">
    <source>
        <dbReference type="PROSITE-ProRule" id="PRU01016"/>
    </source>
</evidence>
<sequence length="621" mass="66795">MRPLVIDNFAGGGGASTGIARAIGREPDVAINHDPEAVAMHIANHPTTRHYCQSILAVDPLDATGGAPVALAWFSPDCKHHSKAKGGKPREKNIRDLAWVVVHWAERLLKATPDGRGAPQVIMLENVEEFRRWGPLDAEGMPIKERQGEEFDLWVRRLRRLGYKVQYRELRACDYGAPTSRKRLYLIARRDGLPIVWPTPTHGKPDSVEVRKGKLLPYRTAAECIDWSIPCPSIFDRARPLKPATNRRIAHGVMRYVVNTAKPFILGTAFTSTRAARVFDPQDPLRTATSQPEHGVVDAAIVPITHTQNSARSHDPAEPLRTITTANGGEFARATATIAPIDAAFIGQHNFDRVGRPADEPLTTATVRGTQQMLTTATLVQTGYGEREGQAPRALDLDTPLGTVVAGGAKHAPVAAFLSTFYSNGGRHSVDAPAPTVMAGSNKHAVVCAHMEQANTGGMLGRVADKPLTTVTTTAAQQRLVETVMVEADALPPDQLAHAVQVAAFLVKYYGNEVDGHGLDQPIGTVTTKDRFAVVTVPIDAATYVIVDIGMRMLTPRELANAQGFPADYTLAAIGPNGKPLTKSSQIAKIGNSVCPDVAEALVRANLPALCANDTADEVAA</sequence>